<evidence type="ECO:0000256" key="3">
    <source>
        <dbReference type="ARBA" id="ARBA00022676"/>
    </source>
</evidence>
<keyword evidence="7 13" id="KW-1133">Transmembrane helix</keyword>
<dbReference type="Gene3D" id="3.90.550.10">
    <property type="entry name" value="Spore Coat Polysaccharide Biosynthesis Protein SpsA, Chain A"/>
    <property type="match status" value="1"/>
</dbReference>
<comment type="catalytic activity">
    <reaction evidence="12">
        <text>3-O-(beta-D-glucosyl)-L-seryl-[EGF-like domain protein] + UDP-alpha-D-xylose = 3-O-[alpha-D-xylosyl-(1-&gt;3)-beta-D-glucosyl]-L-seryl-[EGF-like domain protein] + UDP + H(+)</text>
        <dbReference type="Rhea" id="RHEA:56064"/>
        <dbReference type="Rhea" id="RHEA-COMP:14610"/>
        <dbReference type="Rhea" id="RHEA-COMP:14611"/>
        <dbReference type="ChEBI" id="CHEBI:15378"/>
        <dbReference type="ChEBI" id="CHEBI:57632"/>
        <dbReference type="ChEBI" id="CHEBI:58223"/>
        <dbReference type="ChEBI" id="CHEBI:140575"/>
        <dbReference type="ChEBI" id="CHEBI:140576"/>
        <dbReference type="EC" id="2.4.2.42"/>
    </reaction>
</comment>
<gene>
    <name evidence="14" type="ORF">ODALV1_LOCUS9720</name>
</gene>
<proteinExistence type="inferred from homology"/>
<keyword evidence="15" id="KW-1185">Reference proteome</keyword>
<keyword evidence="6" id="KW-0735">Signal-anchor</keyword>
<organism evidence="14 15">
    <name type="scientific">Orchesella dallaii</name>
    <dbReference type="NCBI Taxonomy" id="48710"/>
    <lineage>
        <taxon>Eukaryota</taxon>
        <taxon>Metazoa</taxon>
        <taxon>Ecdysozoa</taxon>
        <taxon>Arthropoda</taxon>
        <taxon>Hexapoda</taxon>
        <taxon>Collembola</taxon>
        <taxon>Entomobryomorpha</taxon>
        <taxon>Entomobryoidea</taxon>
        <taxon>Orchesellidae</taxon>
        <taxon>Orchesellinae</taxon>
        <taxon>Orchesella</taxon>
    </lineage>
</organism>
<keyword evidence="3" id="KW-0328">Glycosyltransferase</keyword>
<dbReference type="EC" id="2.4.2.42" evidence="11"/>
<keyword evidence="4" id="KW-0808">Transferase</keyword>
<dbReference type="Pfam" id="PF01501">
    <property type="entry name" value="Glyco_transf_8"/>
    <property type="match status" value="1"/>
</dbReference>
<dbReference type="Proteomes" id="UP001642540">
    <property type="component" value="Unassembled WGS sequence"/>
</dbReference>
<keyword evidence="9" id="KW-0325">Glycoprotein</keyword>
<name>A0ABP1QDD9_9HEXA</name>
<accession>A0ABP1QDD9</accession>
<evidence type="ECO:0000256" key="7">
    <source>
        <dbReference type="ARBA" id="ARBA00022989"/>
    </source>
</evidence>
<evidence type="ECO:0000256" key="8">
    <source>
        <dbReference type="ARBA" id="ARBA00023136"/>
    </source>
</evidence>
<evidence type="ECO:0000256" key="12">
    <source>
        <dbReference type="ARBA" id="ARBA00049181"/>
    </source>
</evidence>
<evidence type="ECO:0000256" key="6">
    <source>
        <dbReference type="ARBA" id="ARBA00022968"/>
    </source>
</evidence>
<dbReference type="SUPFAM" id="SSF53448">
    <property type="entry name" value="Nucleotide-diphospho-sugar transferases"/>
    <property type="match status" value="1"/>
</dbReference>
<protein>
    <recommendedName>
        <fullName evidence="11">UDP-D-xylose:beta-D-glucoside alpha-1,3-D-xylosyltransferase</fullName>
        <ecNumber evidence="11">2.4.2.42</ecNumber>
    </recommendedName>
</protein>
<comment type="similarity">
    <text evidence="2">Belongs to the glycosyltransferase 8 family.</text>
</comment>
<comment type="caution">
    <text evidence="14">The sequence shown here is derived from an EMBL/GenBank/DDBJ whole genome shotgun (WGS) entry which is preliminary data.</text>
</comment>
<comment type="function">
    <text evidence="10">Glycosyltransferase which elongates the O-linked glucose attached to EGF-like repeats in the extracellular domain of Notch proteins by catalyzing the addition of xylose.</text>
</comment>
<evidence type="ECO:0000256" key="11">
    <source>
        <dbReference type="ARBA" id="ARBA00038854"/>
    </source>
</evidence>
<dbReference type="InterPro" id="IPR029044">
    <property type="entry name" value="Nucleotide-diphossugar_trans"/>
</dbReference>
<feature type="transmembrane region" description="Helical" evidence="13">
    <location>
        <begin position="12"/>
        <end position="32"/>
    </location>
</feature>
<dbReference type="PANTHER" id="PTHR46012">
    <property type="entry name" value="IP22168P"/>
    <property type="match status" value="1"/>
</dbReference>
<evidence type="ECO:0000313" key="15">
    <source>
        <dbReference type="Proteomes" id="UP001642540"/>
    </source>
</evidence>
<keyword evidence="8 13" id="KW-0472">Membrane</keyword>
<evidence type="ECO:0000256" key="10">
    <source>
        <dbReference type="ARBA" id="ARBA00037301"/>
    </source>
</evidence>
<dbReference type="InterPro" id="IPR002495">
    <property type="entry name" value="Glyco_trans_8"/>
</dbReference>
<comment type="subcellular location">
    <subcellularLocation>
        <location evidence="1">Membrane</location>
        <topology evidence="1">Single-pass type II membrane protein</topology>
    </subcellularLocation>
</comment>
<reference evidence="14 15" key="1">
    <citation type="submission" date="2024-08" db="EMBL/GenBank/DDBJ databases">
        <authorList>
            <person name="Cucini C."/>
            <person name="Frati F."/>
        </authorList>
    </citation>
    <scope>NUCLEOTIDE SEQUENCE [LARGE SCALE GENOMIC DNA]</scope>
</reference>
<evidence type="ECO:0000256" key="4">
    <source>
        <dbReference type="ARBA" id="ARBA00022679"/>
    </source>
</evidence>
<evidence type="ECO:0000256" key="5">
    <source>
        <dbReference type="ARBA" id="ARBA00022692"/>
    </source>
</evidence>
<dbReference type="InterPro" id="IPR051993">
    <property type="entry name" value="Glycosyltransferase_8"/>
</dbReference>
<evidence type="ECO:0000313" key="14">
    <source>
        <dbReference type="EMBL" id="CAL8097722.1"/>
    </source>
</evidence>
<evidence type="ECO:0000256" key="1">
    <source>
        <dbReference type="ARBA" id="ARBA00004606"/>
    </source>
</evidence>
<keyword evidence="5 13" id="KW-0812">Transmembrane</keyword>
<evidence type="ECO:0000256" key="2">
    <source>
        <dbReference type="ARBA" id="ARBA00006351"/>
    </source>
</evidence>
<evidence type="ECO:0000256" key="13">
    <source>
        <dbReference type="SAM" id="Phobius"/>
    </source>
</evidence>
<dbReference type="EMBL" id="CAXLJM020000030">
    <property type="protein sequence ID" value="CAL8097722.1"/>
    <property type="molecule type" value="Genomic_DNA"/>
</dbReference>
<evidence type="ECO:0000256" key="9">
    <source>
        <dbReference type="ARBA" id="ARBA00023180"/>
    </source>
</evidence>
<dbReference type="PANTHER" id="PTHR46012:SF2">
    <property type="entry name" value="IP22168P"/>
    <property type="match status" value="1"/>
</dbReference>
<sequence>MFRKVPLRGCRKSGYLSLLLTFGYGALLTVYLRSSGSIVKTTFPEITNYTPRQTSLIQEEPDLKEAIIRPEKNIRIGIISGVPETQPLTTNQHSFHLEAVALINSVIISTIIYPVDSVEIFFFVNRLDLVTYFEDHIRSNLKKLRNYKVAIITKFDLFYQVLPEEYQTKFSLHEASVYLRLFIPEVLPNVEKLMYLDTDLIITGSLWEMWNQFNKMNSDQLIAIAHNNEENDRNYGSLDHSLFHDIPHVDAKGVNGGVQLMNLEKLRKFNYTTKCLEVLKQYQSRGNWMDDQRVVNIVFNKYRNKLKILPCRFNFQHIHCDMGLTCNEVERSPIGIHVIHGAGGKFESNISPFYEIYHHYLNHNFENGEYKQLFSRIKTKYSTGRDVTTCFGNIGQHLYKNVSF</sequence>